<keyword evidence="2" id="KW-1185">Reference proteome</keyword>
<name>A0A085LM75_9BILA</name>
<evidence type="ECO:0000313" key="2">
    <source>
        <dbReference type="Proteomes" id="UP000030764"/>
    </source>
</evidence>
<proteinExistence type="predicted"/>
<gene>
    <name evidence="1" type="ORF">M513_13057</name>
</gene>
<dbReference type="Proteomes" id="UP000030764">
    <property type="component" value="Unassembled WGS sequence"/>
</dbReference>
<accession>A0A085LM75</accession>
<dbReference type="AlphaFoldDB" id="A0A085LM75"/>
<dbReference type="EMBL" id="KL363396">
    <property type="protein sequence ID" value="KFD46071.1"/>
    <property type="molecule type" value="Genomic_DNA"/>
</dbReference>
<protein>
    <submittedName>
        <fullName evidence="1">Uncharacterized protein</fullName>
    </submittedName>
</protein>
<sequence length="64" mass="7227">MHNGGVCLVNASSCFWSFEFIFLAFRVHIFGEGLGELENNGFYCTTLMRASAVPSSREFKMNVR</sequence>
<evidence type="ECO:0000313" key="1">
    <source>
        <dbReference type="EMBL" id="KFD46071.1"/>
    </source>
</evidence>
<organism evidence="1 2">
    <name type="scientific">Trichuris suis</name>
    <name type="common">pig whipworm</name>
    <dbReference type="NCBI Taxonomy" id="68888"/>
    <lineage>
        <taxon>Eukaryota</taxon>
        <taxon>Metazoa</taxon>
        <taxon>Ecdysozoa</taxon>
        <taxon>Nematoda</taxon>
        <taxon>Enoplea</taxon>
        <taxon>Dorylaimia</taxon>
        <taxon>Trichinellida</taxon>
        <taxon>Trichuridae</taxon>
        <taxon>Trichuris</taxon>
    </lineage>
</organism>
<reference evidence="1 2" key="1">
    <citation type="journal article" date="2014" name="Nat. Genet.">
        <title>Genome and transcriptome of the porcine whipworm Trichuris suis.</title>
        <authorList>
            <person name="Jex A.R."/>
            <person name="Nejsum P."/>
            <person name="Schwarz E.M."/>
            <person name="Hu L."/>
            <person name="Young N.D."/>
            <person name="Hall R.S."/>
            <person name="Korhonen P.K."/>
            <person name="Liao S."/>
            <person name="Thamsborg S."/>
            <person name="Xia J."/>
            <person name="Xu P."/>
            <person name="Wang S."/>
            <person name="Scheerlinck J.P."/>
            <person name="Hofmann A."/>
            <person name="Sternberg P.W."/>
            <person name="Wang J."/>
            <person name="Gasser R.B."/>
        </authorList>
    </citation>
    <scope>NUCLEOTIDE SEQUENCE [LARGE SCALE GENOMIC DNA]</scope>
    <source>
        <strain evidence="1">DCEP-RM93M</strain>
    </source>
</reference>